<organism evidence="2">
    <name type="scientific">freshwater metagenome</name>
    <dbReference type="NCBI Taxonomy" id="449393"/>
    <lineage>
        <taxon>unclassified sequences</taxon>
        <taxon>metagenomes</taxon>
        <taxon>ecological metagenomes</taxon>
    </lineage>
</organism>
<reference evidence="2" key="1">
    <citation type="submission" date="2020-05" db="EMBL/GenBank/DDBJ databases">
        <authorList>
            <person name="Chiriac C."/>
            <person name="Salcher M."/>
            <person name="Ghai R."/>
            <person name="Kavagutti S V."/>
        </authorList>
    </citation>
    <scope>NUCLEOTIDE SEQUENCE</scope>
</reference>
<protein>
    <submittedName>
        <fullName evidence="2">Unannotated protein</fullName>
    </submittedName>
</protein>
<name>A0A6J6DN33_9ZZZZ</name>
<dbReference type="EMBL" id="CAEZTD010000078">
    <property type="protein sequence ID" value="CAB4565541.1"/>
    <property type="molecule type" value="Genomic_DNA"/>
</dbReference>
<dbReference type="InterPro" id="IPR011059">
    <property type="entry name" value="Metal-dep_hydrolase_composite"/>
</dbReference>
<sequence length="473" mass="51709">MSTKTKASDFTAGRPVVFRNGTVITVDKQGVLYDADVLIINDEIAGVGHKLDVPEGTVEIDAKGGIVMPGMIDTHRHMWQTALRGYGGDWALTQYFVFYYLTWGHVFRPEDIKAGNLLSALESVDQGITTTLDWSHALRTPDYADAAVESLKEIPGRFVLAYGNYLGAPWEWANAPEFRKWVDNFKTSDMLGLQLAFDVTGAEGFPEEAAFKAARDLDLRVTTHAGVWGATTDTSISQMFDGGWMTDKVCYVHASSLGKESYQKIAATGGTVSVSTESEQSAGQGYPSSWEIKKYGITSSLSMDTSVWWSADFFSAMRSTLSAFRSRDHLEAQSKGETVTVNRMTAEDAVWQATMGGAHSLGMSDKIGSITVGKKADVVLLKNDESPAMTPILNPYAHVVYQAGTADVHTVVVNGKVVKFDGERIGLPLAPIRDKVANSVEYVRGQLGPEQWNEWMSPAIPEDEPIPNPYTYG</sequence>
<dbReference type="Gene3D" id="2.30.40.10">
    <property type="entry name" value="Urease, subunit C, domain 1"/>
    <property type="match status" value="1"/>
</dbReference>
<dbReference type="Pfam" id="PF01979">
    <property type="entry name" value="Amidohydro_1"/>
    <property type="match status" value="1"/>
</dbReference>
<dbReference type="PANTHER" id="PTHR43794:SF5">
    <property type="entry name" value="CHLOROHYDROLASE FAMILY PROTEIN"/>
    <property type="match status" value="1"/>
</dbReference>
<feature type="domain" description="Amidohydrolase-related" evidence="1">
    <location>
        <begin position="66"/>
        <end position="418"/>
    </location>
</feature>
<dbReference type="Gene3D" id="3.20.20.140">
    <property type="entry name" value="Metal-dependent hydrolases"/>
    <property type="match status" value="1"/>
</dbReference>
<dbReference type="GO" id="GO:0016810">
    <property type="term" value="F:hydrolase activity, acting on carbon-nitrogen (but not peptide) bonds"/>
    <property type="evidence" value="ECO:0007669"/>
    <property type="project" value="InterPro"/>
</dbReference>
<proteinExistence type="predicted"/>
<dbReference type="SUPFAM" id="SSF51338">
    <property type="entry name" value="Composite domain of metallo-dependent hydrolases"/>
    <property type="match status" value="1"/>
</dbReference>
<evidence type="ECO:0000313" key="2">
    <source>
        <dbReference type="EMBL" id="CAB4565541.1"/>
    </source>
</evidence>
<accession>A0A6J6DN33</accession>
<dbReference type="InterPro" id="IPR006680">
    <property type="entry name" value="Amidohydro-rel"/>
</dbReference>
<dbReference type="InterPro" id="IPR032466">
    <property type="entry name" value="Metal_Hydrolase"/>
</dbReference>
<dbReference type="AlphaFoldDB" id="A0A6J6DN33"/>
<dbReference type="PANTHER" id="PTHR43794">
    <property type="entry name" value="AMINOHYDROLASE SSNA-RELATED"/>
    <property type="match status" value="1"/>
</dbReference>
<dbReference type="SUPFAM" id="SSF51556">
    <property type="entry name" value="Metallo-dependent hydrolases"/>
    <property type="match status" value="1"/>
</dbReference>
<gene>
    <name evidence="2" type="ORF">UFOPK1591_01012</name>
</gene>
<evidence type="ECO:0000259" key="1">
    <source>
        <dbReference type="Pfam" id="PF01979"/>
    </source>
</evidence>
<dbReference type="InterPro" id="IPR050287">
    <property type="entry name" value="MTA/SAH_deaminase"/>
</dbReference>